<gene>
    <name evidence="1" type="ORF">S03H2_29818</name>
</gene>
<accession>X1G2M0</accession>
<comment type="caution">
    <text evidence="1">The sequence shown here is derived from an EMBL/GenBank/DDBJ whole genome shotgun (WGS) entry which is preliminary data.</text>
</comment>
<protein>
    <recommendedName>
        <fullName evidence="2">RiboL-PSP-HEPN domain-containing protein</fullName>
    </recommendedName>
</protein>
<name>X1G2M0_9ZZZZ</name>
<sequence length="163" mass="19653">MFKIKQLKDLKFNLKEVEFIRKKGIKISEIVSNYINFQNFNQMRQAFSIIDIDREFSRKIRSKSNIMPPPEMRIKKSFSKKKIDEVVSEWANEFFKQFAKNKKTFNLKQLYSSLNFLLQIRHLIVHENIKFKISQDEILHFTSAIYEFVVILDDIVQELIKKK</sequence>
<dbReference type="EMBL" id="BARU01018016">
    <property type="protein sequence ID" value="GAH51472.1"/>
    <property type="molecule type" value="Genomic_DNA"/>
</dbReference>
<proteinExistence type="predicted"/>
<evidence type="ECO:0008006" key="2">
    <source>
        <dbReference type="Google" id="ProtNLM"/>
    </source>
</evidence>
<dbReference type="AlphaFoldDB" id="X1G2M0"/>
<evidence type="ECO:0000313" key="1">
    <source>
        <dbReference type="EMBL" id="GAH51472.1"/>
    </source>
</evidence>
<reference evidence="1" key="1">
    <citation type="journal article" date="2014" name="Front. Microbiol.">
        <title>High frequency of phylogenetically diverse reductive dehalogenase-homologous genes in deep subseafloor sedimentary metagenomes.</title>
        <authorList>
            <person name="Kawai M."/>
            <person name="Futagami T."/>
            <person name="Toyoda A."/>
            <person name="Takaki Y."/>
            <person name="Nishi S."/>
            <person name="Hori S."/>
            <person name="Arai W."/>
            <person name="Tsubouchi T."/>
            <person name="Morono Y."/>
            <person name="Uchiyama I."/>
            <person name="Ito T."/>
            <person name="Fujiyama A."/>
            <person name="Inagaki F."/>
            <person name="Takami H."/>
        </authorList>
    </citation>
    <scope>NUCLEOTIDE SEQUENCE</scope>
    <source>
        <strain evidence="1">Expedition CK06-06</strain>
    </source>
</reference>
<organism evidence="1">
    <name type="scientific">marine sediment metagenome</name>
    <dbReference type="NCBI Taxonomy" id="412755"/>
    <lineage>
        <taxon>unclassified sequences</taxon>
        <taxon>metagenomes</taxon>
        <taxon>ecological metagenomes</taxon>
    </lineage>
</organism>